<feature type="transmembrane region" description="Helical" evidence="1">
    <location>
        <begin position="109"/>
        <end position="133"/>
    </location>
</feature>
<evidence type="ECO:0000256" key="1">
    <source>
        <dbReference type="SAM" id="Phobius"/>
    </source>
</evidence>
<keyword evidence="1" id="KW-0472">Membrane</keyword>
<dbReference type="InParanoid" id="A0A2K1QXK2"/>
<accession>A0A2K1QXK2</accession>
<sequence length="243" mass="27131">MLKLPWIFISSDILKSYIQLQSQLNKPENFPAIFDLYRNKASPRPINKAPYVKFVAPSPNAPSVAIHPDIAEAALAAAIKFNSLPLALQIIESTYSHTSYARYKILKSAIVPITGAVAAPLAAYALASRFALIQTSMDTGHATTVAMMGIMTYISVVGSMGYIAITTSNDQMVRVRWASGLPLWERWVKEEERAAVDRVAQAWGFRNRTRWGDEEGKEWDELREYAGVRGMVLDKVEFMQGME</sequence>
<name>A0A2K1QXK2_9PEZI</name>
<keyword evidence="3" id="KW-1185">Reference proteome</keyword>
<dbReference type="OrthoDB" id="5360701at2759"/>
<feature type="transmembrane region" description="Helical" evidence="1">
    <location>
        <begin position="145"/>
        <end position="165"/>
    </location>
</feature>
<dbReference type="EMBL" id="NKHZ01000029">
    <property type="protein sequence ID" value="PNS19739.1"/>
    <property type="molecule type" value="Genomic_DNA"/>
</dbReference>
<evidence type="ECO:0000313" key="2">
    <source>
        <dbReference type="EMBL" id="PNS19739.1"/>
    </source>
</evidence>
<comment type="caution">
    <text evidence="2">The sequence shown here is derived from an EMBL/GenBank/DDBJ whole genome shotgun (WGS) entry which is preliminary data.</text>
</comment>
<protein>
    <submittedName>
        <fullName evidence="2">Uncharacterized protein</fullName>
    </submittedName>
</protein>
<keyword evidence="1" id="KW-1133">Transmembrane helix</keyword>
<gene>
    <name evidence="2" type="ORF">CAC42_7706</name>
</gene>
<dbReference type="AlphaFoldDB" id="A0A2K1QXK2"/>
<keyword evidence="1" id="KW-0812">Transmembrane</keyword>
<evidence type="ECO:0000313" key="3">
    <source>
        <dbReference type="Proteomes" id="UP000243797"/>
    </source>
</evidence>
<dbReference type="Proteomes" id="UP000243797">
    <property type="component" value="Unassembled WGS sequence"/>
</dbReference>
<organism evidence="2 3">
    <name type="scientific">Sphaceloma murrayae</name>
    <dbReference type="NCBI Taxonomy" id="2082308"/>
    <lineage>
        <taxon>Eukaryota</taxon>
        <taxon>Fungi</taxon>
        <taxon>Dikarya</taxon>
        <taxon>Ascomycota</taxon>
        <taxon>Pezizomycotina</taxon>
        <taxon>Dothideomycetes</taxon>
        <taxon>Dothideomycetidae</taxon>
        <taxon>Myriangiales</taxon>
        <taxon>Elsinoaceae</taxon>
        <taxon>Sphaceloma</taxon>
    </lineage>
</organism>
<reference evidence="2 3" key="1">
    <citation type="submission" date="2017-06" db="EMBL/GenBank/DDBJ databases">
        <title>Draft genome sequence of a variant of Elsinoe murrayae.</title>
        <authorList>
            <person name="Cheng Q."/>
        </authorList>
    </citation>
    <scope>NUCLEOTIDE SEQUENCE [LARGE SCALE GENOMIC DNA]</scope>
    <source>
        <strain evidence="2 3">CQ-2017a</strain>
    </source>
</reference>
<proteinExistence type="predicted"/>